<protein>
    <recommendedName>
        <fullName evidence="4 13">Homoserine kinase</fullName>
        <shortName evidence="13">HK</shortName>
        <shortName evidence="13">HSK</shortName>
        <ecNumber evidence="3 13">2.7.1.39</ecNumber>
    </recommendedName>
</protein>
<evidence type="ECO:0000256" key="10">
    <source>
        <dbReference type="ARBA" id="ARBA00022840"/>
    </source>
</evidence>
<dbReference type="NCBIfam" id="TIGR00191">
    <property type="entry name" value="thrB"/>
    <property type="match status" value="1"/>
</dbReference>
<evidence type="ECO:0000256" key="2">
    <source>
        <dbReference type="ARBA" id="ARBA00007370"/>
    </source>
</evidence>
<dbReference type="EC" id="2.7.1.39" evidence="3 13"/>
<dbReference type="SUPFAM" id="SSF55060">
    <property type="entry name" value="GHMP Kinase, C-terminal domain"/>
    <property type="match status" value="1"/>
</dbReference>
<evidence type="ECO:0000256" key="7">
    <source>
        <dbReference type="ARBA" id="ARBA00022697"/>
    </source>
</evidence>
<keyword evidence="17" id="KW-1185">Reference proteome</keyword>
<dbReference type="NCBIfam" id="NF002288">
    <property type="entry name" value="PRK01212.1-4"/>
    <property type="match status" value="1"/>
</dbReference>
<dbReference type="GO" id="GO:0004413">
    <property type="term" value="F:homoserine kinase activity"/>
    <property type="evidence" value="ECO:0007669"/>
    <property type="project" value="UniProtKB-EC"/>
</dbReference>
<comment type="caution">
    <text evidence="16">The sequence shown here is derived from an EMBL/GenBank/DDBJ whole genome shotgun (WGS) entry which is preliminary data.</text>
</comment>
<dbReference type="InterPro" id="IPR014721">
    <property type="entry name" value="Ribsml_uS5_D2-typ_fold_subgr"/>
</dbReference>
<feature type="binding site" evidence="13">
    <location>
        <begin position="84"/>
        <end position="94"/>
    </location>
    <ligand>
        <name>ATP</name>
        <dbReference type="ChEBI" id="CHEBI:30616"/>
    </ligand>
</feature>
<evidence type="ECO:0000256" key="13">
    <source>
        <dbReference type="HAMAP-Rule" id="MF_00384"/>
    </source>
</evidence>
<evidence type="ECO:0000256" key="6">
    <source>
        <dbReference type="ARBA" id="ARBA00022679"/>
    </source>
</evidence>
<organism evidence="16 17">
    <name type="scientific">Peptostreptococcus canis</name>
    <dbReference type="NCBI Taxonomy" id="1159213"/>
    <lineage>
        <taxon>Bacteria</taxon>
        <taxon>Bacillati</taxon>
        <taxon>Bacillota</taxon>
        <taxon>Clostridia</taxon>
        <taxon>Peptostreptococcales</taxon>
        <taxon>Peptostreptococcaceae</taxon>
        <taxon>Peptostreptococcus</taxon>
    </lineage>
</organism>
<evidence type="ECO:0000256" key="12">
    <source>
        <dbReference type="ARBA" id="ARBA00049954"/>
    </source>
</evidence>
<evidence type="ECO:0000256" key="8">
    <source>
        <dbReference type="ARBA" id="ARBA00022741"/>
    </source>
</evidence>
<reference evidence="16 17" key="1">
    <citation type="submission" date="2020-05" db="EMBL/GenBank/DDBJ databases">
        <title>Draft genome of xy-202 and genomic insight in genome of the genus Peptostreptococcus.</title>
        <authorList>
            <person name="Zhang Z."/>
        </authorList>
    </citation>
    <scope>NUCLEOTIDE SEQUENCE [LARGE SCALE GENOMIC DNA]</scope>
    <source>
        <strain evidence="16 17">DSM 27025</strain>
    </source>
</reference>
<dbReference type="Gene3D" id="3.30.70.890">
    <property type="entry name" value="GHMP kinase, C-terminal domain"/>
    <property type="match status" value="1"/>
</dbReference>
<dbReference type="InterPro" id="IPR020568">
    <property type="entry name" value="Ribosomal_Su5_D2-typ_SF"/>
</dbReference>
<comment type="similarity">
    <text evidence="2 13">Belongs to the GHMP kinase family. Homoserine kinase subfamily.</text>
</comment>
<dbReference type="RefSeq" id="WP_185624058.1">
    <property type="nucleotide sequence ID" value="NZ_JABGBW010000002.1"/>
</dbReference>
<comment type="function">
    <text evidence="12 13">Catalyzes the ATP-dependent phosphorylation of L-homoserine to L-homoserine phosphate.</text>
</comment>
<evidence type="ECO:0000259" key="15">
    <source>
        <dbReference type="Pfam" id="PF08544"/>
    </source>
</evidence>
<dbReference type="PRINTS" id="PR00958">
    <property type="entry name" value="HOMSERKINASE"/>
</dbReference>
<evidence type="ECO:0000259" key="14">
    <source>
        <dbReference type="Pfam" id="PF00288"/>
    </source>
</evidence>
<keyword evidence="8 13" id="KW-0547">Nucleotide-binding</keyword>
<dbReference type="SUPFAM" id="SSF54211">
    <property type="entry name" value="Ribosomal protein S5 domain 2-like"/>
    <property type="match status" value="1"/>
</dbReference>
<keyword evidence="13" id="KW-0963">Cytoplasm</keyword>
<keyword evidence="9 13" id="KW-0418">Kinase</keyword>
<evidence type="ECO:0000256" key="5">
    <source>
        <dbReference type="ARBA" id="ARBA00022605"/>
    </source>
</evidence>
<gene>
    <name evidence="13" type="primary">thrB</name>
    <name evidence="16" type="ORF">HLB29_05070</name>
</gene>
<feature type="domain" description="GHMP kinase C-terminal" evidence="15">
    <location>
        <begin position="199"/>
        <end position="271"/>
    </location>
</feature>
<keyword evidence="10 13" id="KW-0067">ATP-binding</keyword>
<evidence type="ECO:0000256" key="4">
    <source>
        <dbReference type="ARBA" id="ARBA00017858"/>
    </source>
</evidence>
<keyword evidence="6 13" id="KW-0808">Transferase</keyword>
<dbReference type="PROSITE" id="PS00627">
    <property type="entry name" value="GHMP_KINASES_ATP"/>
    <property type="match status" value="1"/>
</dbReference>
<dbReference type="Pfam" id="PF08544">
    <property type="entry name" value="GHMP_kinases_C"/>
    <property type="match status" value="1"/>
</dbReference>
<feature type="domain" description="GHMP kinase N-terminal" evidence="14">
    <location>
        <begin position="55"/>
        <end position="136"/>
    </location>
</feature>
<dbReference type="InterPro" id="IPR036554">
    <property type="entry name" value="GHMP_kinase_C_sf"/>
</dbReference>
<dbReference type="PANTHER" id="PTHR20861">
    <property type="entry name" value="HOMOSERINE/4-DIPHOSPHOCYTIDYL-2-C-METHYL-D-ERYTHRITOL KINASE"/>
    <property type="match status" value="1"/>
</dbReference>
<dbReference type="Gene3D" id="3.30.230.10">
    <property type="match status" value="1"/>
</dbReference>
<evidence type="ECO:0000256" key="9">
    <source>
        <dbReference type="ARBA" id="ARBA00022777"/>
    </source>
</evidence>
<dbReference type="InterPro" id="IPR006203">
    <property type="entry name" value="GHMP_knse_ATP-bd_CS"/>
</dbReference>
<dbReference type="PANTHER" id="PTHR20861:SF1">
    <property type="entry name" value="HOMOSERINE KINASE"/>
    <property type="match status" value="1"/>
</dbReference>
<dbReference type="Proteomes" id="UP000713904">
    <property type="component" value="Unassembled WGS sequence"/>
</dbReference>
<dbReference type="InterPro" id="IPR000870">
    <property type="entry name" value="Homoserine_kinase"/>
</dbReference>
<dbReference type="InterPro" id="IPR013750">
    <property type="entry name" value="GHMP_kinase_C_dom"/>
</dbReference>
<evidence type="ECO:0000256" key="11">
    <source>
        <dbReference type="ARBA" id="ARBA00049375"/>
    </source>
</evidence>
<proteinExistence type="inferred from homology"/>
<evidence type="ECO:0000313" key="16">
    <source>
        <dbReference type="EMBL" id="MBC2576052.1"/>
    </source>
</evidence>
<keyword evidence="5 13" id="KW-0028">Amino-acid biosynthesis</keyword>
<dbReference type="InterPro" id="IPR006204">
    <property type="entry name" value="GHMP_kinase_N_dom"/>
</dbReference>
<evidence type="ECO:0000256" key="1">
    <source>
        <dbReference type="ARBA" id="ARBA00005015"/>
    </source>
</evidence>
<comment type="pathway">
    <text evidence="1 13">Amino-acid biosynthesis; L-threonine biosynthesis; L-threonine from L-aspartate: step 4/5.</text>
</comment>
<comment type="catalytic activity">
    <reaction evidence="11 13">
        <text>L-homoserine + ATP = O-phospho-L-homoserine + ADP + H(+)</text>
        <dbReference type="Rhea" id="RHEA:13985"/>
        <dbReference type="ChEBI" id="CHEBI:15378"/>
        <dbReference type="ChEBI" id="CHEBI:30616"/>
        <dbReference type="ChEBI" id="CHEBI:57476"/>
        <dbReference type="ChEBI" id="CHEBI:57590"/>
        <dbReference type="ChEBI" id="CHEBI:456216"/>
        <dbReference type="EC" id="2.7.1.39"/>
    </reaction>
</comment>
<accession>A0ABR6TKW2</accession>
<evidence type="ECO:0000313" key="17">
    <source>
        <dbReference type="Proteomes" id="UP000713904"/>
    </source>
</evidence>
<keyword evidence="7 13" id="KW-0791">Threonine biosynthesis</keyword>
<dbReference type="EMBL" id="JABGBW010000002">
    <property type="protein sequence ID" value="MBC2576052.1"/>
    <property type="molecule type" value="Genomic_DNA"/>
</dbReference>
<dbReference type="PIRSF" id="PIRSF000676">
    <property type="entry name" value="Homoser_kin"/>
    <property type="match status" value="1"/>
</dbReference>
<name>A0ABR6TKW2_9FIRM</name>
<sequence>MIKVKVPATTANMGPGFDSLGMALSRYSEFEGEIAENIKIRISGLESEKLKGNKNLVIDSMNYLFEKVGKRPKGYNLHIKNNIPLARGMGSSAAAIIGGLKLANALIDFPLNDDQLLELATDIEGHPDNVAPALFGNIILSTKSNNEIIYRKIAPFEALECVLFSPDYEVSTSNSRNVLPKSYSLQDAVYNSSHLALLIYGFITNDTILIGKAMNDKIHEPYRKKLINSFDEFKKIALDSGAFAFSLSGSGSTIIAYCTKDHSKNVLSSFEKLANEKNISGKAEILMPCKKGAQYE</sequence>
<dbReference type="Pfam" id="PF00288">
    <property type="entry name" value="GHMP_kinases_N"/>
    <property type="match status" value="1"/>
</dbReference>
<comment type="subcellular location">
    <subcellularLocation>
        <location evidence="13">Cytoplasm</location>
    </subcellularLocation>
</comment>
<dbReference type="HAMAP" id="MF_00384">
    <property type="entry name" value="Homoser_kinase"/>
    <property type="match status" value="1"/>
</dbReference>
<evidence type="ECO:0000256" key="3">
    <source>
        <dbReference type="ARBA" id="ARBA00012078"/>
    </source>
</evidence>